<comment type="similarity">
    <text evidence="1">Belongs to the pym family.</text>
</comment>
<dbReference type="InterPro" id="IPR015362">
    <property type="entry name" value="WIBG_mago-bd"/>
</dbReference>
<keyword evidence="6" id="KW-1185">Reference proteome</keyword>
<evidence type="ECO:0000313" key="6">
    <source>
        <dbReference type="Proteomes" id="UP000030746"/>
    </source>
</evidence>
<dbReference type="GeneID" id="20245829"/>
<dbReference type="AlphaFoldDB" id="V4AN71"/>
<dbReference type="OMA" id="IPGCADS"/>
<dbReference type="STRING" id="225164.V4AN71"/>
<evidence type="ECO:0000256" key="1">
    <source>
        <dbReference type="ARBA" id="ARBA00009394"/>
    </source>
</evidence>
<evidence type="ECO:0000259" key="4">
    <source>
        <dbReference type="SMART" id="SM01273"/>
    </source>
</evidence>
<evidence type="ECO:0000256" key="2">
    <source>
        <dbReference type="SAM" id="Coils"/>
    </source>
</evidence>
<feature type="region of interest" description="Disordered" evidence="3">
    <location>
        <begin position="77"/>
        <end position="125"/>
    </location>
</feature>
<dbReference type="KEGG" id="lgi:LOTGIDRAFT_205412"/>
<dbReference type="GO" id="GO:0003723">
    <property type="term" value="F:RNA binding"/>
    <property type="evidence" value="ECO:0007669"/>
    <property type="project" value="TreeGrafter"/>
</dbReference>
<protein>
    <recommendedName>
        <fullName evidence="4">WIBG Mago-binding domain-containing protein</fullName>
    </recommendedName>
</protein>
<dbReference type="CTD" id="20245829"/>
<feature type="domain" description="WIBG Mago-binding" evidence="4">
    <location>
        <begin position="19"/>
        <end position="45"/>
    </location>
</feature>
<dbReference type="GO" id="GO:1903259">
    <property type="term" value="P:exon-exon junction complex disassembly"/>
    <property type="evidence" value="ECO:0007669"/>
    <property type="project" value="InterPro"/>
</dbReference>
<dbReference type="InterPro" id="IPR039333">
    <property type="entry name" value="PYM1"/>
</dbReference>
<dbReference type="SUPFAM" id="SSF101931">
    <property type="entry name" value="Pym (Within the bgcn gene intron protein, WIBG), N-terminal domain"/>
    <property type="match status" value="1"/>
</dbReference>
<feature type="coiled-coil region" evidence="2">
    <location>
        <begin position="175"/>
        <end position="224"/>
    </location>
</feature>
<dbReference type="RefSeq" id="XP_009053096.1">
    <property type="nucleotide sequence ID" value="XM_009054848.1"/>
</dbReference>
<dbReference type="InterPro" id="IPR036348">
    <property type="entry name" value="WIBG_N_sf"/>
</dbReference>
<dbReference type="GO" id="GO:0005737">
    <property type="term" value="C:cytoplasm"/>
    <property type="evidence" value="ECO:0007669"/>
    <property type="project" value="TreeGrafter"/>
</dbReference>
<dbReference type="OrthoDB" id="21625at2759"/>
<dbReference type="EMBL" id="KB201531">
    <property type="protein sequence ID" value="ESO96225.1"/>
    <property type="molecule type" value="Genomic_DNA"/>
</dbReference>
<feature type="compositionally biased region" description="Basic and acidic residues" evidence="3">
    <location>
        <begin position="77"/>
        <end position="86"/>
    </location>
</feature>
<name>V4AN71_LOTGI</name>
<evidence type="ECO:0000256" key="3">
    <source>
        <dbReference type="SAM" id="MobiDB-lite"/>
    </source>
</evidence>
<organism evidence="5 6">
    <name type="scientific">Lottia gigantea</name>
    <name type="common">Giant owl limpet</name>
    <dbReference type="NCBI Taxonomy" id="225164"/>
    <lineage>
        <taxon>Eukaryota</taxon>
        <taxon>Metazoa</taxon>
        <taxon>Spiralia</taxon>
        <taxon>Lophotrochozoa</taxon>
        <taxon>Mollusca</taxon>
        <taxon>Gastropoda</taxon>
        <taxon>Patellogastropoda</taxon>
        <taxon>Lottioidea</taxon>
        <taxon>Lottiidae</taxon>
        <taxon>Lottia</taxon>
    </lineage>
</organism>
<sequence>MAAPSSVERTGVVKDSVTGELFLPESRRADGSIRKARKVKAGYVPPEEVPVYQNESVKWMKSRAGVPIGLSPDLVDKAKSAKESASRGHVMTNQEARSKQKQAAVEAGQQKKGVNNRKGGKKVVDEADGVDDLLASVYGIKVADDSSKKGGKAKKLPKGGDSGLAVQDADPAKKLKNLQKKLKSTEKLEEKIKSGELKQPAQQELDKVARRSELEKEIKDLQQKLEKS</sequence>
<dbReference type="HOGENOM" id="CLU_074603_3_0_1"/>
<proteinExistence type="inferred from homology"/>
<dbReference type="SMART" id="SM01273">
    <property type="entry name" value="Mago-bind"/>
    <property type="match status" value="1"/>
</dbReference>
<keyword evidence="2" id="KW-0175">Coiled coil</keyword>
<reference evidence="5 6" key="1">
    <citation type="journal article" date="2013" name="Nature">
        <title>Insights into bilaterian evolution from three spiralian genomes.</title>
        <authorList>
            <person name="Simakov O."/>
            <person name="Marletaz F."/>
            <person name="Cho S.J."/>
            <person name="Edsinger-Gonzales E."/>
            <person name="Havlak P."/>
            <person name="Hellsten U."/>
            <person name="Kuo D.H."/>
            <person name="Larsson T."/>
            <person name="Lv J."/>
            <person name="Arendt D."/>
            <person name="Savage R."/>
            <person name="Osoegawa K."/>
            <person name="de Jong P."/>
            <person name="Grimwood J."/>
            <person name="Chapman J.A."/>
            <person name="Shapiro H."/>
            <person name="Aerts A."/>
            <person name="Otillar R.P."/>
            <person name="Terry A.Y."/>
            <person name="Boore J.L."/>
            <person name="Grigoriev I.V."/>
            <person name="Lindberg D.R."/>
            <person name="Seaver E.C."/>
            <person name="Weisblat D.A."/>
            <person name="Putnam N.H."/>
            <person name="Rokhsar D.S."/>
        </authorList>
    </citation>
    <scope>NUCLEOTIDE SEQUENCE [LARGE SCALE GENOMIC DNA]</scope>
</reference>
<gene>
    <name evidence="5" type="ORF">LOTGIDRAFT_205412</name>
</gene>
<dbReference type="PANTHER" id="PTHR22959:SF0">
    <property type="entry name" value="PARTNER OF Y14 AND MAGO"/>
    <property type="match status" value="1"/>
</dbReference>
<dbReference type="GO" id="GO:0035145">
    <property type="term" value="C:exon-exon junction complex"/>
    <property type="evidence" value="ECO:0007669"/>
    <property type="project" value="TreeGrafter"/>
</dbReference>
<accession>V4AN71</accession>
<dbReference type="Pfam" id="PF09282">
    <property type="entry name" value="Mago-bind"/>
    <property type="match status" value="1"/>
</dbReference>
<feature type="region of interest" description="Disordered" evidence="3">
    <location>
        <begin position="145"/>
        <end position="172"/>
    </location>
</feature>
<dbReference type="Proteomes" id="UP000030746">
    <property type="component" value="Unassembled WGS sequence"/>
</dbReference>
<evidence type="ECO:0000313" key="5">
    <source>
        <dbReference type="EMBL" id="ESO96225.1"/>
    </source>
</evidence>
<dbReference type="PANTHER" id="PTHR22959">
    <property type="entry name" value="PYM PROTEIN"/>
    <property type="match status" value="1"/>
</dbReference>